<gene>
    <name evidence="1" type="ORF">HU200_023357</name>
</gene>
<organism evidence="1 2">
    <name type="scientific">Digitaria exilis</name>
    <dbReference type="NCBI Taxonomy" id="1010633"/>
    <lineage>
        <taxon>Eukaryota</taxon>
        <taxon>Viridiplantae</taxon>
        <taxon>Streptophyta</taxon>
        <taxon>Embryophyta</taxon>
        <taxon>Tracheophyta</taxon>
        <taxon>Spermatophyta</taxon>
        <taxon>Magnoliopsida</taxon>
        <taxon>Liliopsida</taxon>
        <taxon>Poales</taxon>
        <taxon>Poaceae</taxon>
        <taxon>PACMAD clade</taxon>
        <taxon>Panicoideae</taxon>
        <taxon>Panicodae</taxon>
        <taxon>Paniceae</taxon>
        <taxon>Anthephorinae</taxon>
        <taxon>Digitaria</taxon>
    </lineage>
</organism>
<keyword evidence="2" id="KW-1185">Reference proteome</keyword>
<sequence>MPSDVEDRHHGCLSLGKSEKGVYCAFEHDWHGLRIFLLNESCGQARWELKHVVHLRSFARKFHERGESSQQHKGPWILQDINYYKYPYDAEHNREIVEDNFEWNSDDDNVLNTDDMVEGHFEGYTSLLGFHPYKEIVFLNMALYRAVAYHWNTSKFQDLGNIFPQEYIESADHCAQIDDSFIYTPCWMDNFPGNNLEARIKKLHKIYWKLWKWKSCLEDCIHV</sequence>
<evidence type="ECO:0000313" key="2">
    <source>
        <dbReference type="Proteomes" id="UP000636709"/>
    </source>
</evidence>
<reference evidence="1" key="1">
    <citation type="submission" date="2020-07" db="EMBL/GenBank/DDBJ databases">
        <title>Genome sequence and genetic diversity analysis of an under-domesticated orphan crop, white fonio (Digitaria exilis).</title>
        <authorList>
            <person name="Bennetzen J.L."/>
            <person name="Chen S."/>
            <person name="Ma X."/>
            <person name="Wang X."/>
            <person name="Yssel A.E.J."/>
            <person name="Chaluvadi S.R."/>
            <person name="Johnson M."/>
            <person name="Gangashetty P."/>
            <person name="Hamidou F."/>
            <person name="Sanogo M.D."/>
            <person name="Zwaenepoel A."/>
            <person name="Wallace J."/>
            <person name="Van De Peer Y."/>
            <person name="Van Deynze A."/>
        </authorList>
    </citation>
    <scope>NUCLEOTIDE SEQUENCE</scope>
    <source>
        <tissue evidence="1">Leaves</tissue>
    </source>
</reference>
<protein>
    <submittedName>
        <fullName evidence="1">Uncharacterized protein</fullName>
    </submittedName>
</protein>
<dbReference type="OrthoDB" id="668684at2759"/>
<dbReference type="EMBL" id="JACEFO010001687">
    <property type="protein sequence ID" value="KAF8720951.1"/>
    <property type="molecule type" value="Genomic_DNA"/>
</dbReference>
<comment type="caution">
    <text evidence="1">The sequence shown here is derived from an EMBL/GenBank/DDBJ whole genome shotgun (WGS) entry which is preliminary data.</text>
</comment>
<dbReference type="PANTHER" id="PTHR34591">
    <property type="entry name" value="OS03G0653100 PROTEIN-RELATED"/>
    <property type="match status" value="1"/>
</dbReference>
<proteinExistence type="predicted"/>
<dbReference type="AlphaFoldDB" id="A0A835CCR1"/>
<evidence type="ECO:0000313" key="1">
    <source>
        <dbReference type="EMBL" id="KAF8720951.1"/>
    </source>
</evidence>
<accession>A0A835CCR1</accession>
<dbReference type="PANTHER" id="PTHR34591:SF56">
    <property type="entry name" value="F-BOX DOMAIN-CONTAINING PROTEIN"/>
    <property type="match status" value="1"/>
</dbReference>
<name>A0A835CCR1_9POAL</name>
<dbReference type="Proteomes" id="UP000636709">
    <property type="component" value="Unassembled WGS sequence"/>
</dbReference>